<gene>
    <name evidence="9" type="ORF">BZG02_04285</name>
</gene>
<dbReference type="Proteomes" id="UP000233535">
    <property type="component" value="Unassembled WGS sequence"/>
</dbReference>
<evidence type="ECO:0000259" key="8">
    <source>
        <dbReference type="Pfam" id="PF06808"/>
    </source>
</evidence>
<dbReference type="PANTHER" id="PTHR33362">
    <property type="entry name" value="SIALIC ACID TRAP TRANSPORTER PERMEASE PROTEIN SIAT-RELATED"/>
    <property type="match status" value="1"/>
</dbReference>
<feature type="transmembrane region" description="Helical" evidence="7">
    <location>
        <begin position="273"/>
        <end position="295"/>
    </location>
</feature>
<feature type="transmembrane region" description="Helical" evidence="7">
    <location>
        <begin position="6"/>
        <end position="39"/>
    </location>
</feature>
<keyword evidence="3" id="KW-0997">Cell inner membrane</keyword>
<feature type="transmembrane region" description="Helical" evidence="7">
    <location>
        <begin position="331"/>
        <end position="353"/>
    </location>
</feature>
<keyword evidence="2" id="KW-1003">Cell membrane</keyword>
<keyword evidence="5 7" id="KW-1133">Transmembrane helix</keyword>
<feature type="transmembrane region" description="Helical" evidence="7">
    <location>
        <begin position="373"/>
        <end position="390"/>
    </location>
</feature>
<dbReference type="EMBL" id="MVDD01000002">
    <property type="protein sequence ID" value="PKQ65057.1"/>
    <property type="molecule type" value="Genomic_DNA"/>
</dbReference>
<feature type="domain" description="TRAP C4-dicarboxylate transport system permease DctM subunit" evidence="8">
    <location>
        <begin position="11"/>
        <end position="474"/>
    </location>
</feature>
<name>A0A2N3I413_9BACT</name>
<dbReference type="InterPro" id="IPR004681">
    <property type="entry name" value="TRAP_DctM"/>
</dbReference>
<reference evidence="9 10" key="1">
    <citation type="journal article" date="2017" name="Front. Microbiol.">
        <title>Labilibaculum manganireducens gen. nov., sp. nov. and Labilibaculum filiforme sp. nov., Novel Bacteroidetes Isolated from Subsurface Sediments of the Baltic Sea.</title>
        <authorList>
            <person name="Vandieken V."/>
            <person name="Marshall I.P."/>
            <person name="Niemann H."/>
            <person name="Engelen B."/>
            <person name="Cypionka H."/>
        </authorList>
    </citation>
    <scope>NUCLEOTIDE SEQUENCE [LARGE SCALE GENOMIC DNA]</scope>
    <source>
        <strain evidence="9 10">59.16B</strain>
    </source>
</reference>
<evidence type="ECO:0000256" key="2">
    <source>
        <dbReference type="ARBA" id="ARBA00022475"/>
    </source>
</evidence>
<dbReference type="InterPro" id="IPR010656">
    <property type="entry name" value="DctM"/>
</dbReference>
<dbReference type="GO" id="GO:0005886">
    <property type="term" value="C:plasma membrane"/>
    <property type="evidence" value="ECO:0007669"/>
    <property type="project" value="UniProtKB-SubCell"/>
</dbReference>
<comment type="subcellular location">
    <subcellularLocation>
        <location evidence="1">Cell inner membrane</location>
        <topology evidence="1">Multi-pass membrane protein</topology>
    </subcellularLocation>
</comment>
<feature type="transmembrane region" description="Helical" evidence="7">
    <location>
        <begin position="395"/>
        <end position="412"/>
    </location>
</feature>
<dbReference type="AlphaFoldDB" id="A0A2N3I413"/>
<accession>A0A2N3I413</accession>
<dbReference type="GO" id="GO:0022857">
    <property type="term" value="F:transmembrane transporter activity"/>
    <property type="evidence" value="ECO:0007669"/>
    <property type="project" value="TreeGrafter"/>
</dbReference>
<organism evidence="9 10">
    <name type="scientific">Labilibaculum filiforme</name>
    <dbReference type="NCBI Taxonomy" id="1940526"/>
    <lineage>
        <taxon>Bacteria</taxon>
        <taxon>Pseudomonadati</taxon>
        <taxon>Bacteroidota</taxon>
        <taxon>Bacteroidia</taxon>
        <taxon>Marinilabiliales</taxon>
        <taxon>Marinifilaceae</taxon>
        <taxon>Labilibaculum</taxon>
    </lineage>
</organism>
<evidence type="ECO:0000256" key="4">
    <source>
        <dbReference type="ARBA" id="ARBA00022692"/>
    </source>
</evidence>
<feature type="transmembrane region" description="Helical" evidence="7">
    <location>
        <begin position="418"/>
        <end position="444"/>
    </location>
</feature>
<sequence>MEYLGIIVLITSFLFLLIIGVPIAFSIGISGILTMLVSIDSLPAFATFAQRMATGLDSFALLAIPFFILAGNIMNSGGIAIRLINLARVLVGRLPASLAFVNVFANMLFGAISGSAAASASAIGAIMGPQMKKEGYDESFSASVNIASATTGLSIPPSNILIVYSLASGGASITALFLAGYIPGILTGFSIMLTAMSISIYQNKGISAMFTSLFKVFIGIALILSVIYGLNLLKAGSATAFKGLSTTLALATLGFLAYKLRNKGAGIKRGLKILWQAIPSLFLLIIVIGGIIAGFFTATEASAVAVLYALILSLIYKEISIKDIPKIVLGSVKTTAIVLILVATCIGLSWIMAYENIPQNVSAGLLGLSNNPIVILLLINLILLFVGVFMDMTPAVLIFTPIFLPIVINLGIDPVHFGIIMVLNLSVGLCTPPVGSVLFIGCSVANIKIQQVIKPLLPMFISMIVCLLLVTYISDLSMFLPNFFGF</sequence>
<dbReference type="Pfam" id="PF06808">
    <property type="entry name" value="DctM"/>
    <property type="match status" value="1"/>
</dbReference>
<proteinExistence type="predicted"/>
<feature type="transmembrane region" description="Helical" evidence="7">
    <location>
        <begin position="301"/>
        <end position="319"/>
    </location>
</feature>
<feature type="transmembrane region" description="Helical" evidence="7">
    <location>
        <begin position="59"/>
        <end position="84"/>
    </location>
</feature>
<keyword evidence="10" id="KW-1185">Reference proteome</keyword>
<feature type="transmembrane region" description="Helical" evidence="7">
    <location>
        <begin position="104"/>
        <end position="126"/>
    </location>
</feature>
<evidence type="ECO:0000256" key="3">
    <source>
        <dbReference type="ARBA" id="ARBA00022519"/>
    </source>
</evidence>
<dbReference type="PANTHER" id="PTHR33362:SF2">
    <property type="entry name" value="TRAP TRANSPORTER LARGE PERMEASE PROTEIN"/>
    <property type="match status" value="1"/>
</dbReference>
<dbReference type="OrthoDB" id="9785600at2"/>
<keyword evidence="4 7" id="KW-0812">Transmembrane</keyword>
<dbReference type="RefSeq" id="WP_101260166.1">
    <property type="nucleotide sequence ID" value="NZ_MVDD01000002.1"/>
</dbReference>
<comment type="caution">
    <text evidence="9">The sequence shown here is derived from an EMBL/GenBank/DDBJ whole genome shotgun (WGS) entry which is preliminary data.</text>
</comment>
<feature type="transmembrane region" description="Helical" evidence="7">
    <location>
        <begin position="239"/>
        <end position="261"/>
    </location>
</feature>
<evidence type="ECO:0000256" key="5">
    <source>
        <dbReference type="ARBA" id="ARBA00022989"/>
    </source>
</evidence>
<evidence type="ECO:0000313" key="10">
    <source>
        <dbReference type="Proteomes" id="UP000233535"/>
    </source>
</evidence>
<feature type="transmembrane region" description="Helical" evidence="7">
    <location>
        <begin position="173"/>
        <end position="201"/>
    </location>
</feature>
<keyword evidence="6 7" id="KW-0472">Membrane</keyword>
<feature type="transmembrane region" description="Helical" evidence="7">
    <location>
        <begin position="456"/>
        <end position="474"/>
    </location>
</feature>
<feature type="transmembrane region" description="Helical" evidence="7">
    <location>
        <begin position="213"/>
        <end position="233"/>
    </location>
</feature>
<evidence type="ECO:0000256" key="1">
    <source>
        <dbReference type="ARBA" id="ARBA00004429"/>
    </source>
</evidence>
<protein>
    <recommendedName>
        <fullName evidence="8">TRAP C4-dicarboxylate transport system permease DctM subunit domain-containing protein</fullName>
    </recommendedName>
</protein>
<evidence type="ECO:0000256" key="6">
    <source>
        <dbReference type="ARBA" id="ARBA00023136"/>
    </source>
</evidence>
<evidence type="ECO:0000313" key="9">
    <source>
        <dbReference type="EMBL" id="PKQ65057.1"/>
    </source>
</evidence>
<evidence type="ECO:0000256" key="7">
    <source>
        <dbReference type="SAM" id="Phobius"/>
    </source>
</evidence>